<reference evidence="1 2" key="1">
    <citation type="submission" date="2020-09" db="EMBL/GenBank/DDBJ databases">
        <title>Characterization and genome sequencing of Ruminiclostridium sp. nov. MA18.</title>
        <authorList>
            <person name="Rettenmaier R."/>
            <person name="Kowollik M.-L."/>
            <person name="Liebl W."/>
            <person name="Zverlov V."/>
        </authorList>
    </citation>
    <scope>NUCLEOTIDE SEQUENCE [LARGE SCALE GENOMIC DNA]</scope>
    <source>
        <strain evidence="1 2">MA18</strain>
    </source>
</reference>
<dbReference type="CDD" id="cd01949">
    <property type="entry name" value="GGDEF"/>
    <property type="match status" value="1"/>
</dbReference>
<dbReference type="GO" id="GO:0071111">
    <property type="term" value="F:cyclic-guanylate-specific phosphodiesterase activity"/>
    <property type="evidence" value="ECO:0007669"/>
    <property type="project" value="InterPro"/>
</dbReference>
<dbReference type="NCBIfam" id="TIGR00254">
    <property type="entry name" value="GGDEF"/>
    <property type="match status" value="1"/>
</dbReference>
<dbReference type="PANTHER" id="PTHR33121:SF70">
    <property type="entry name" value="SIGNALING PROTEIN YKOW"/>
    <property type="match status" value="1"/>
</dbReference>
<dbReference type="SMART" id="SM00267">
    <property type="entry name" value="GGDEF"/>
    <property type="match status" value="1"/>
</dbReference>
<dbReference type="SUPFAM" id="SSF55073">
    <property type="entry name" value="Nucleotide cyclase"/>
    <property type="match status" value="1"/>
</dbReference>
<organism evidence="1 2">
    <name type="scientific">Ruminiclostridium herbifermentans</name>
    <dbReference type="NCBI Taxonomy" id="2488810"/>
    <lineage>
        <taxon>Bacteria</taxon>
        <taxon>Bacillati</taxon>
        <taxon>Bacillota</taxon>
        <taxon>Clostridia</taxon>
        <taxon>Eubacteriales</taxon>
        <taxon>Oscillospiraceae</taxon>
        <taxon>Ruminiclostridium</taxon>
    </lineage>
</organism>
<dbReference type="InterPro" id="IPR035919">
    <property type="entry name" value="EAL_sf"/>
</dbReference>
<accession>A0A4U7JKP1</accession>
<dbReference type="CDD" id="cd01948">
    <property type="entry name" value="EAL"/>
    <property type="match status" value="1"/>
</dbReference>
<dbReference type="RefSeq" id="WP_137696214.1">
    <property type="nucleotide sequence ID" value="NZ_CP061336.1"/>
</dbReference>
<dbReference type="PROSITE" id="PS50887">
    <property type="entry name" value="GGDEF"/>
    <property type="match status" value="1"/>
</dbReference>
<dbReference type="Pfam" id="PF00563">
    <property type="entry name" value="EAL"/>
    <property type="match status" value="1"/>
</dbReference>
<dbReference type="AlphaFoldDB" id="A0A4U7JKP1"/>
<evidence type="ECO:0000313" key="2">
    <source>
        <dbReference type="Proteomes" id="UP000306409"/>
    </source>
</evidence>
<dbReference type="PANTHER" id="PTHR33121">
    <property type="entry name" value="CYCLIC DI-GMP PHOSPHODIESTERASE PDEF"/>
    <property type="match status" value="1"/>
</dbReference>
<dbReference type="EMBL" id="CP061336">
    <property type="protein sequence ID" value="QNU68557.1"/>
    <property type="molecule type" value="Genomic_DNA"/>
</dbReference>
<dbReference type="InterPro" id="IPR001633">
    <property type="entry name" value="EAL_dom"/>
</dbReference>
<proteinExistence type="predicted"/>
<gene>
    <name evidence="1" type="ORF">EHE19_009235</name>
</gene>
<protein>
    <submittedName>
        <fullName evidence="1">Bifunctional diguanylate cyclase/phosphodiesterase</fullName>
    </submittedName>
</protein>
<keyword evidence="2" id="KW-1185">Reference proteome</keyword>
<dbReference type="PROSITE" id="PS50883">
    <property type="entry name" value="EAL"/>
    <property type="match status" value="1"/>
</dbReference>
<dbReference type="KEGG" id="rher:EHE19_009235"/>
<dbReference type="SMART" id="SM00052">
    <property type="entry name" value="EAL"/>
    <property type="match status" value="1"/>
</dbReference>
<dbReference type="InterPro" id="IPR050706">
    <property type="entry name" value="Cyclic-di-GMP_PDE-like"/>
</dbReference>
<dbReference type="InterPro" id="IPR029787">
    <property type="entry name" value="Nucleotide_cyclase"/>
</dbReference>
<dbReference type="InterPro" id="IPR043128">
    <property type="entry name" value="Rev_trsase/Diguanyl_cyclase"/>
</dbReference>
<sequence length="568" mass="64935">MKHSNSLPQKKQLPKWTIVISIIIYFIIFIANMQINKFDISLMIGESRIHSLSISGILGQLQMFILVIMVTYFQKQGFTTAIILSIIQIFILISTIIRVNSYSPVSGLAAQITNISVVFIIYIYLKQLDMHSKTITKYAVTDALTGLPNRRAFNDYISTLIENHNSETENFALIMVDLDDFKNINDSVGHDLGDEVLCQVAKRWNYVKNKNEFIARLGGDEFIIIIKNYVSVEDLTQNIKKYSNALSERFIVKDNYFYVSASFGVSLFPRDSKDSSEIFRFADAAMYYSKNISNEDICLYTPSITEMIENNVILEQKVRKALDDNNLYFVLQPQFDTKTKQLRGFETLARMKDENGNQISPNLFIPIAEKTGIITRIDNWIIYNTMLFFRKILDKTTEKYILSVNISVLHLLNKDFLDEIKQMLDETGFPPEQLEIEITESVFISSISKAVEILNELKKIGIRIALDDFGTGYSSLSYLAKLPINMLKIDKSFVDDLLISESGRNYVNAIISIGHIMNFEVLSEGVELQEQLDILANLGSDYIQGYVWGKPMETNDVIKLIDIIEKDS</sequence>
<name>A0A4U7JKP1_9FIRM</name>
<dbReference type="InterPro" id="IPR000160">
    <property type="entry name" value="GGDEF_dom"/>
</dbReference>
<dbReference type="Gene3D" id="3.30.70.270">
    <property type="match status" value="1"/>
</dbReference>
<dbReference type="OrthoDB" id="9762141at2"/>
<evidence type="ECO:0000313" key="1">
    <source>
        <dbReference type="EMBL" id="QNU68557.1"/>
    </source>
</evidence>
<dbReference type="Proteomes" id="UP000306409">
    <property type="component" value="Chromosome"/>
</dbReference>
<dbReference type="Pfam" id="PF00990">
    <property type="entry name" value="GGDEF"/>
    <property type="match status" value="1"/>
</dbReference>
<dbReference type="Gene3D" id="3.20.20.450">
    <property type="entry name" value="EAL domain"/>
    <property type="match status" value="1"/>
</dbReference>
<dbReference type="SUPFAM" id="SSF141868">
    <property type="entry name" value="EAL domain-like"/>
    <property type="match status" value="1"/>
</dbReference>